<dbReference type="InterPro" id="IPR017900">
    <property type="entry name" value="4Fe4S_Fe_S_CS"/>
</dbReference>
<evidence type="ECO:0000256" key="4">
    <source>
        <dbReference type="ARBA" id="ARBA00022827"/>
    </source>
</evidence>
<keyword evidence="4" id="KW-0274">FAD</keyword>
<sequence>MIARLDTTNAATSPGVATPYLRFLEALKVAGFEGEVAPDYADRTVLATDNSIYQRLPQAVLYPRHGEDLQRIAHLAGQVEHRQVVLTPRGGGTGTNGQSLTDGLVVDVSRHMNRILDIDVENRRVRVQAGVVKDQLNAALKPYGLFFAPELSTSNRATIGGMIATDASGQGSCEYGKTRDHVLELEVLLLGGERLVSHPVEEHDLELLCGGDTVSARVYRTAREIIDTQGELIAEKFPPLNRCLTGYDLAHLRDARGRLDMNSLLCGSEGSLGLLDEAVLNVLPIPGHSTLVNVRYATFMDALRDAQTLKSSGGASQPQPQARPTSIETVDDRVLMLAMEDFVWDSVAEFFPTGAPAAGDPAAGDPAAGDPGAGAGDTPVRGINLVEFNDDDPERLSQRVDAFCRHLEADGGVERLGFTLARGRAEIQKVYAMRKRAVGLLGNARVDAKGEKRPIPFVEDTAVPPEHLADFIAEFRAALDARGLEYGMFGHVDAGVLHVRPAIDMKDPEQEKLIRVVSDEVAELTKKYGGLLWGEHGKGVRSEYAPTFFGELYPSLQRIKAAFDPHNQLNPGKIATPVSIRPENADRAPLAENDAQANQSSPEGGEDEQTVKWVDPGLLTIDGVTTRGQLDRTIDEQAWQAHAATVYCNGNGACYNYDPDDAMCPSWKATRDRIHSPKGRASLIREWLRLQGEAGVDLVEETRRRRAEGTWSFIKGFPRRLRNTLARRRGEADFSHEVYDAMAGCLACKSCAGQCPIKVNVPDSRAQFLEAYHGRYLRPPRDYLIGGLEFMVPTLARLAPLYNAALGNRLVDRLLAGPIGMVDSPRLSRASLARQLTAWGVAEATPTSLGLLTEAQKARSVVIVQDAFTSYFEARLVMDIVELLSRLEFRVFVAPFSPNGKPLNVQGFLGAFERTAARQAERLRMLAEAGVALVGIDPAMTLTYRQEYVKALGPKAVPEVLMLQEWLVTQATTLARRLDRPESESDAPGYRLLSHCTEKTNAPGSPKAWQQVFAAFGLELELLASGCCGMSGTYGHEARNLETSRAIYAQSWQPVVEDDANTGRLLATGYSCRSQVKRLSETALPHPLQALLAELKRQGCHADSASHR</sequence>
<evidence type="ECO:0000313" key="12">
    <source>
        <dbReference type="Proteomes" id="UP000294823"/>
    </source>
</evidence>
<evidence type="ECO:0000256" key="5">
    <source>
        <dbReference type="ARBA" id="ARBA00023002"/>
    </source>
</evidence>
<dbReference type="PANTHER" id="PTHR11748:SF119">
    <property type="entry name" value="D-2-HYDROXYGLUTARATE DEHYDROGENASE"/>
    <property type="match status" value="1"/>
</dbReference>
<keyword evidence="2" id="KW-0285">Flavoprotein</keyword>
<dbReference type="Gene3D" id="1.10.45.10">
    <property type="entry name" value="Vanillyl-alcohol Oxidase, Chain A, domain 4"/>
    <property type="match status" value="1"/>
</dbReference>
<dbReference type="SUPFAM" id="SSF56176">
    <property type="entry name" value="FAD-binding/transporter-associated domain-like"/>
    <property type="match status" value="1"/>
</dbReference>
<dbReference type="InterPro" id="IPR016164">
    <property type="entry name" value="FAD-linked_Oxase-like_C"/>
</dbReference>
<feature type="domain" description="FAD-binding PCMH-type" evidence="10">
    <location>
        <begin position="53"/>
        <end position="285"/>
    </location>
</feature>
<dbReference type="PROSITE" id="PS51379">
    <property type="entry name" value="4FE4S_FER_2"/>
    <property type="match status" value="1"/>
</dbReference>
<keyword evidence="7" id="KW-0411">Iron-sulfur</keyword>
<dbReference type="SUPFAM" id="SSF46548">
    <property type="entry name" value="alpha-helical ferredoxin"/>
    <property type="match status" value="1"/>
</dbReference>
<comment type="cofactor">
    <cofactor evidence="1">
        <name>FAD</name>
        <dbReference type="ChEBI" id="CHEBI:57692"/>
    </cofactor>
</comment>
<feature type="region of interest" description="Disordered" evidence="8">
    <location>
        <begin position="357"/>
        <end position="380"/>
    </location>
</feature>
<accession>A0ABY2D910</accession>
<dbReference type="EMBL" id="SLTR01000011">
    <property type="protein sequence ID" value="TDB02306.1"/>
    <property type="molecule type" value="Genomic_DNA"/>
</dbReference>
<dbReference type="PROSITE" id="PS51387">
    <property type="entry name" value="FAD_PCMH"/>
    <property type="match status" value="1"/>
</dbReference>
<reference evidence="11 12" key="1">
    <citation type="submission" date="2019-03" db="EMBL/GenBank/DDBJ databases">
        <title>Halomonas marinisediminis sp. nov., a moderately halophilic bacterium isolated from the Bohai Gulf.</title>
        <authorList>
            <person name="Ji X."/>
        </authorList>
    </citation>
    <scope>NUCLEOTIDE SEQUENCE [LARGE SCALE GENOMIC DNA]</scope>
    <source>
        <strain evidence="11 12">204</strain>
    </source>
</reference>
<evidence type="ECO:0000259" key="9">
    <source>
        <dbReference type="PROSITE" id="PS51379"/>
    </source>
</evidence>
<keyword evidence="5" id="KW-0560">Oxidoreductase</keyword>
<keyword evidence="6" id="KW-0408">Iron</keyword>
<evidence type="ECO:0000256" key="3">
    <source>
        <dbReference type="ARBA" id="ARBA00022723"/>
    </source>
</evidence>
<dbReference type="RefSeq" id="WP_132043166.1">
    <property type="nucleotide sequence ID" value="NZ_SLTR01000011.1"/>
</dbReference>
<gene>
    <name evidence="11" type="ORF">E0702_09405</name>
</gene>
<feature type="domain" description="4Fe-4S ferredoxin-type" evidence="9">
    <location>
        <begin position="735"/>
        <end position="765"/>
    </location>
</feature>
<evidence type="ECO:0000256" key="7">
    <source>
        <dbReference type="ARBA" id="ARBA00023014"/>
    </source>
</evidence>
<dbReference type="Gene3D" id="3.30.465.10">
    <property type="match status" value="1"/>
</dbReference>
<dbReference type="InterPro" id="IPR036318">
    <property type="entry name" value="FAD-bd_PCMH-like_sf"/>
</dbReference>
<evidence type="ECO:0000256" key="8">
    <source>
        <dbReference type="SAM" id="MobiDB-lite"/>
    </source>
</evidence>
<keyword evidence="12" id="KW-1185">Reference proteome</keyword>
<dbReference type="PANTHER" id="PTHR11748">
    <property type="entry name" value="D-LACTATE DEHYDROGENASE"/>
    <property type="match status" value="1"/>
</dbReference>
<name>A0ABY2D910_9GAMM</name>
<dbReference type="InterPro" id="IPR016169">
    <property type="entry name" value="FAD-bd_PCMH_sub2"/>
</dbReference>
<dbReference type="SUPFAM" id="SSF55103">
    <property type="entry name" value="FAD-linked oxidases, C-terminal domain"/>
    <property type="match status" value="1"/>
</dbReference>
<organism evidence="11 12">
    <name type="scientific">Halomonas marinisediminis</name>
    <dbReference type="NCBI Taxonomy" id="2546095"/>
    <lineage>
        <taxon>Bacteria</taxon>
        <taxon>Pseudomonadati</taxon>
        <taxon>Pseudomonadota</taxon>
        <taxon>Gammaproteobacteria</taxon>
        <taxon>Oceanospirillales</taxon>
        <taxon>Halomonadaceae</taxon>
        <taxon>Halomonas</taxon>
    </lineage>
</organism>
<dbReference type="InterPro" id="IPR016166">
    <property type="entry name" value="FAD-bd_PCMH"/>
</dbReference>
<dbReference type="Proteomes" id="UP000294823">
    <property type="component" value="Unassembled WGS sequence"/>
</dbReference>
<comment type="caution">
    <text evidence="11">The sequence shown here is derived from an EMBL/GenBank/DDBJ whole genome shotgun (WGS) entry which is preliminary data.</text>
</comment>
<proteinExistence type="predicted"/>
<dbReference type="Gene3D" id="3.30.70.2740">
    <property type="match status" value="1"/>
</dbReference>
<dbReference type="Pfam" id="PF01565">
    <property type="entry name" value="FAD_binding_4"/>
    <property type="match status" value="1"/>
</dbReference>
<evidence type="ECO:0000256" key="6">
    <source>
        <dbReference type="ARBA" id="ARBA00023004"/>
    </source>
</evidence>
<feature type="compositionally biased region" description="Low complexity" evidence="8">
    <location>
        <begin position="357"/>
        <end position="370"/>
    </location>
</feature>
<dbReference type="InterPro" id="IPR016171">
    <property type="entry name" value="Vanillyl_alc_oxidase_C-sub2"/>
</dbReference>
<dbReference type="InterPro" id="IPR017896">
    <property type="entry name" value="4Fe4S_Fe-S-bd"/>
</dbReference>
<dbReference type="PROSITE" id="PS00198">
    <property type="entry name" value="4FE4S_FER_1"/>
    <property type="match status" value="1"/>
</dbReference>
<evidence type="ECO:0000256" key="1">
    <source>
        <dbReference type="ARBA" id="ARBA00001974"/>
    </source>
</evidence>
<keyword evidence="3" id="KW-0479">Metal-binding</keyword>
<protein>
    <submittedName>
        <fullName evidence="11">FAD-binding oxidoreductase</fullName>
    </submittedName>
</protein>
<dbReference type="InterPro" id="IPR006094">
    <property type="entry name" value="Oxid_FAD_bind_N"/>
</dbReference>
<evidence type="ECO:0000313" key="11">
    <source>
        <dbReference type="EMBL" id="TDB02306.1"/>
    </source>
</evidence>
<evidence type="ECO:0000256" key="2">
    <source>
        <dbReference type="ARBA" id="ARBA00022630"/>
    </source>
</evidence>
<evidence type="ECO:0000259" key="10">
    <source>
        <dbReference type="PROSITE" id="PS51387"/>
    </source>
</evidence>
<dbReference type="Pfam" id="PF02913">
    <property type="entry name" value="FAD-oxidase_C"/>
    <property type="match status" value="1"/>
</dbReference>
<dbReference type="InterPro" id="IPR004113">
    <property type="entry name" value="FAD-bd_oxidored_4_C"/>
</dbReference>